<organism evidence="7 8">
    <name type="scientific">Anaerofilum hominis</name>
    <dbReference type="NCBI Taxonomy" id="2763016"/>
    <lineage>
        <taxon>Bacteria</taxon>
        <taxon>Bacillati</taxon>
        <taxon>Bacillota</taxon>
        <taxon>Clostridia</taxon>
        <taxon>Eubacteriales</taxon>
        <taxon>Oscillospiraceae</taxon>
        <taxon>Anaerofilum</taxon>
    </lineage>
</organism>
<sequence>MKVKKVSNVAAKVADKLGAWMLLIVIAVIMVFASDKFLTVDNLLNVFRQIAVVCIGAIGVSLVILGGGFDLSTGMIATFAGCNAAIFMKSFGWNMFVAMAVAVLIGVVIGTANGLLITYLKIPPFIGTLGMQYIVNGIIFVTTKSVPITGLPDAFLTLGRGYVADIIPVPVIIMLVFVLLGHILLKYTTFGRAVIAVGENETAAKLSGLNVNLVKVAMYSFCGFCFSCAGIVLAARLSSGQPSSGADLSLQGIAAVYIGGTFKGSIINTLAGALVWGFMNNALNLLNVNAYWQKVALGVVIICAVLFDTFRAKLATKSLD</sequence>
<evidence type="ECO:0000256" key="6">
    <source>
        <dbReference type="SAM" id="Phobius"/>
    </source>
</evidence>
<keyword evidence="2" id="KW-1003">Cell membrane</keyword>
<dbReference type="RefSeq" id="WP_186887878.1">
    <property type="nucleotide sequence ID" value="NZ_JACONZ010000002.1"/>
</dbReference>
<evidence type="ECO:0000256" key="5">
    <source>
        <dbReference type="ARBA" id="ARBA00023136"/>
    </source>
</evidence>
<dbReference type="PANTHER" id="PTHR32196">
    <property type="entry name" value="ABC TRANSPORTER PERMEASE PROTEIN YPHD-RELATED-RELATED"/>
    <property type="match status" value="1"/>
</dbReference>
<dbReference type="InterPro" id="IPR001851">
    <property type="entry name" value="ABC_transp_permease"/>
</dbReference>
<keyword evidence="4 6" id="KW-1133">Transmembrane helix</keyword>
<dbReference type="AlphaFoldDB" id="A0A923I9E9"/>
<feature type="transmembrane region" description="Helical" evidence="6">
    <location>
        <begin position="256"/>
        <end position="279"/>
    </location>
</feature>
<dbReference type="EMBL" id="JACONZ010000002">
    <property type="protein sequence ID" value="MBC5581534.1"/>
    <property type="molecule type" value="Genomic_DNA"/>
</dbReference>
<feature type="transmembrane region" description="Helical" evidence="6">
    <location>
        <begin position="162"/>
        <end position="185"/>
    </location>
</feature>
<comment type="subcellular location">
    <subcellularLocation>
        <location evidence="1">Cell membrane</location>
        <topology evidence="1">Multi-pass membrane protein</topology>
    </subcellularLocation>
</comment>
<evidence type="ECO:0000313" key="8">
    <source>
        <dbReference type="Proteomes" id="UP000659630"/>
    </source>
</evidence>
<evidence type="ECO:0000313" key="7">
    <source>
        <dbReference type="EMBL" id="MBC5581534.1"/>
    </source>
</evidence>
<feature type="transmembrane region" description="Helical" evidence="6">
    <location>
        <begin position="216"/>
        <end position="235"/>
    </location>
</feature>
<evidence type="ECO:0000256" key="4">
    <source>
        <dbReference type="ARBA" id="ARBA00022989"/>
    </source>
</evidence>
<accession>A0A923I9E9</accession>
<reference evidence="7" key="1">
    <citation type="submission" date="2020-08" db="EMBL/GenBank/DDBJ databases">
        <title>Genome public.</title>
        <authorList>
            <person name="Liu C."/>
            <person name="Sun Q."/>
        </authorList>
    </citation>
    <scope>NUCLEOTIDE SEQUENCE</scope>
    <source>
        <strain evidence="7">BX8</strain>
    </source>
</reference>
<evidence type="ECO:0000256" key="3">
    <source>
        <dbReference type="ARBA" id="ARBA00022692"/>
    </source>
</evidence>
<dbReference type="GO" id="GO:0022857">
    <property type="term" value="F:transmembrane transporter activity"/>
    <property type="evidence" value="ECO:0007669"/>
    <property type="project" value="InterPro"/>
</dbReference>
<proteinExistence type="predicted"/>
<feature type="transmembrane region" description="Helical" evidence="6">
    <location>
        <begin position="95"/>
        <end position="116"/>
    </location>
</feature>
<evidence type="ECO:0000256" key="1">
    <source>
        <dbReference type="ARBA" id="ARBA00004651"/>
    </source>
</evidence>
<dbReference type="Proteomes" id="UP000659630">
    <property type="component" value="Unassembled WGS sequence"/>
</dbReference>
<feature type="transmembrane region" description="Helical" evidence="6">
    <location>
        <begin position="46"/>
        <end position="65"/>
    </location>
</feature>
<feature type="transmembrane region" description="Helical" evidence="6">
    <location>
        <begin position="291"/>
        <end position="310"/>
    </location>
</feature>
<comment type="caution">
    <text evidence="7">The sequence shown here is derived from an EMBL/GenBank/DDBJ whole genome shotgun (WGS) entry which is preliminary data.</text>
</comment>
<dbReference type="GO" id="GO:0005886">
    <property type="term" value="C:plasma membrane"/>
    <property type="evidence" value="ECO:0007669"/>
    <property type="project" value="UniProtKB-SubCell"/>
</dbReference>
<evidence type="ECO:0000256" key="2">
    <source>
        <dbReference type="ARBA" id="ARBA00022475"/>
    </source>
</evidence>
<feature type="transmembrane region" description="Helical" evidence="6">
    <location>
        <begin position="17"/>
        <end position="34"/>
    </location>
</feature>
<keyword evidence="3 6" id="KW-0812">Transmembrane</keyword>
<keyword evidence="5 6" id="KW-0472">Membrane</keyword>
<protein>
    <submittedName>
        <fullName evidence="7">ABC transporter permease</fullName>
    </submittedName>
</protein>
<name>A0A923I9E9_9FIRM</name>
<dbReference type="CDD" id="cd06579">
    <property type="entry name" value="TM_PBP1_transp_AraH_like"/>
    <property type="match status" value="1"/>
</dbReference>
<gene>
    <name evidence="7" type="ORF">H8S23_08415</name>
</gene>
<dbReference type="Pfam" id="PF02653">
    <property type="entry name" value="BPD_transp_2"/>
    <property type="match status" value="1"/>
</dbReference>
<keyword evidence="8" id="KW-1185">Reference proteome</keyword>